<dbReference type="Gene3D" id="2.60.120.260">
    <property type="entry name" value="Galactose-binding domain-like"/>
    <property type="match status" value="1"/>
</dbReference>
<dbReference type="RefSeq" id="WP_149567674.1">
    <property type="nucleotide sequence ID" value="NZ_CP035807.1"/>
</dbReference>
<sequence>MQKENSNNRFTFLRLLGVSLLTTMILISNSCDQLDKYFNENTDNPIIDEPNGEDSNTDYSELFSKIFNPNMSIDFTIPAKNIEPKDVLAIGWEETFYIGVIDFGSEGFAFEAKAGNINDWGDYMGGFALGMRPQDYYNWNPTNFFDLSGVDHISFKIKSDSVKASELLFMLQAGGDIEGSTIDNYMTNGTNMAAGWVDVTIDLTLAPFSNAPLDKTATIFAMKGINTILKNETIHFKDIKYLDSSNNIVNILPTGGWNRNALAENPTIEATNPIPPSTTYYKIFSDASTLSSGNSVNNVSMYGTWWWGAARYSQEYVLGNMVSKTGFSGTPQESYAITFATTNVSSTTNKIISIDVYPTSSIESFTFRVMDANETMKDFTFDTTSSLTPNMWNTVVLDISSGIDTTSLNSIGLVIHSGIQGGAIFIDNIFIY</sequence>
<reference evidence="2 3" key="1">
    <citation type="submission" date="2019-02" db="EMBL/GenBank/DDBJ databases">
        <authorList>
            <person name="Fomenkov A."/>
            <person name="Dubinina G."/>
            <person name="Grabovich M."/>
            <person name="Vincze T."/>
            <person name="Roberts R.J."/>
        </authorList>
    </citation>
    <scope>NUCLEOTIDE SEQUENCE [LARGE SCALE GENOMIC DNA]</scope>
    <source>
        <strain evidence="2 3">P</strain>
    </source>
</reference>
<proteinExistence type="predicted"/>
<dbReference type="Proteomes" id="UP000323824">
    <property type="component" value="Chromosome"/>
</dbReference>
<feature type="transmembrane region" description="Helical" evidence="1">
    <location>
        <begin position="12"/>
        <end position="29"/>
    </location>
</feature>
<keyword evidence="1" id="KW-0472">Membrane</keyword>
<evidence type="ECO:0000313" key="2">
    <source>
        <dbReference type="EMBL" id="QEN04427.1"/>
    </source>
</evidence>
<dbReference type="KEGG" id="sper:EW093_06855"/>
<dbReference type="AlphaFoldDB" id="A0A5C1QAD3"/>
<protein>
    <submittedName>
        <fullName evidence="2">Uncharacterized protein</fullName>
    </submittedName>
</protein>
<organism evidence="2 3">
    <name type="scientific">Thiospirochaeta perfilievii</name>
    <dbReference type="NCBI Taxonomy" id="252967"/>
    <lineage>
        <taxon>Bacteria</taxon>
        <taxon>Pseudomonadati</taxon>
        <taxon>Spirochaetota</taxon>
        <taxon>Spirochaetia</taxon>
        <taxon>Spirochaetales</taxon>
        <taxon>Spirochaetaceae</taxon>
        <taxon>Thiospirochaeta</taxon>
    </lineage>
</organism>
<accession>A0A5C1QAD3</accession>
<keyword evidence="3" id="KW-1185">Reference proteome</keyword>
<name>A0A5C1QAD3_9SPIO</name>
<keyword evidence="1" id="KW-1133">Transmembrane helix</keyword>
<keyword evidence="1" id="KW-0812">Transmembrane</keyword>
<reference evidence="2 3" key="2">
    <citation type="submission" date="2019-09" db="EMBL/GenBank/DDBJ databases">
        <title>Complete Genome Sequence and Methylome Analysis of free living Spirochaetas.</title>
        <authorList>
            <person name="Leshcheva N."/>
            <person name="Mikheeva N."/>
        </authorList>
    </citation>
    <scope>NUCLEOTIDE SEQUENCE [LARGE SCALE GENOMIC DNA]</scope>
    <source>
        <strain evidence="2 3">P</strain>
    </source>
</reference>
<evidence type="ECO:0000256" key="1">
    <source>
        <dbReference type="SAM" id="Phobius"/>
    </source>
</evidence>
<gene>
    <name evidence="2" type="ORF">EW093_06855</name>
</gene>
<evidence type="ECO:0000313" key="3">
    <source>
        <dbReference type="Proteomes" id="UP000323824"/>
    </source>
</evidence>
<dbReference type="EMBL" id="CP035807">
    <property type="protein sequence ID" value="QEN04427.1"/>
    <property type="molecule type" value="Genomic_DNA"/>
</dbReference>